<keyword evidence="4 6" id="KW-1133">Transmembrane helix</keyword>
<keyword evidence="5 6" id="KW-0472">Membrane</keyword>
<dbReference type="GO" id="GO:0005886">
    <property type="term" value="C:plasma membrane"/>
    <property type="evidence" value="ECO:0007669"/>
    <property type="project" value="UniProtKB-SubCell"/>
</dbReference>
<protein>
    <submittedName>
        <fullName evidence="7">Polysaccharide biosynthesis protein</fullName>
    </submittedName>
</protein>
<proteinExistence type="predicted"/>
<accession>A0A317E372</accession>
<dbReference type="AlphaFoldDB" id="A0A317E372"/>
<dbReference type="EMBL" id="QGLF01000002">
    <property type="protein sequence ID" value="PWR21538.1"/>
    <property type="molecule type" value="Genomic_DNA"/>
</dbReference>
<reference evidence="8" key="1">
    <citation type="submission" date="2018-05" db="EMBL/GenBank/DDBJ databases">
        <title>Zavarzinia sp. HR-AS.</title>
        <authorList>
            <person name="Lee Y."/>
            <person name="Jeon C.O."/>
        </authorList>
    </citation>
    <scope>NUCLEOTIDE SEQUENCE [LARGE SCALE GENOMIC DNA]</scope>
    <source>
        <strain evidence="8">DSM 1231</strain>
    </source>
</reference>
<feature type="transmembrane region" description="Helical" evidence="6">
    <location>
        <begin position="54"/>
        <end position="76"/>
    </location>
</feature>
<name>A0A317E372_9PROT</name>
<sequence>MGINDFALFNVIVSVVMLGSFLPGALGTITQRYFSFSIGQGDGAALKRVHDASLLLCAAATLLIALGLETLGTWFVAHHLAVGPERSFVAQALFQLTILSFIVSNFSGLYSSIVMAHEDMHVFALFSVIDAILRLGAVLCIELLAADGLIVYGLMLCGISAGLAAAYWIFCSRRYAECRPGRIRLETATLREMLGFAGWTVFGQITTVSRNQAVTVLINQAFNPATVAARALAVSVSAQALAFSTNFSAALHPPIIKAHAAGESERMFFLIFAGSKITFFLVWMGTLPMMAIMPGILALWLGDYPVETVLFTRLALIENVIVAISFPLMTAARATGQMRLYEISLGSLQLLVLVLSWLLVRAGYPAYSVYLAAIAVNLAMFAVRLAIVSNLTGLPAAVYLRRVLLPVLLVVGVSSGLVMAIMYLAPGAEALVLAPGSLGAAALICILPACVIYVLGLTGSERRTLHVAIRRRLAKFGGRP</sequence>
<feature type="transmembrane region" description="Helical" evidence="6">
    <location>
        <begin position="277"/>
        <end position="302"/>
    </location>
</feature>
<feature type="transmembrane region" description="Helical" evidence="6">
    <location>
        <begin position="88"/>
        <end position="110"/>
    </location>
</feature>
<feature type="transmembrane region" description="Helical" evidence="6">
    <location>
        <begin position="403"/>
        <end position="425"/>
    </location>
</feature>
<feature type="transmembrane region" description="Helical" evidence="6">
    <location>
        <begin position="308"/>
        <end position="328"/>
    </location>
</feature>
<dbReference type="PANTHER" id="PTHR30250">
    <property type="entry name" value="PST FAMILY PREDICTED COLANIC ACID TRANSPORTER"/>
    <property type="match status" value="1"/>
</dbReference>
<evidence type="ECO:0000313" key="7">
    <source>
        <dbReference type="EMBL" id="PWR21538.1"/>
    </source>
</evidence>
<comment type="subcellular location">
    <subcellularLocation>
        <location evidence="1">Cell membrane</location>
        <topology evidence="1">Multi-pass membrane protein</topology>
    </subcellularLocation>
</comment>
<keyword evidence="3 6" id="KW-0812">Transmembrane</keyword>
<feature type="transmembrane region" description="Helical" evidence="6">
    <location>
        <begin position="366"/>
        <end position="391"/>
    </location>
</feature>
<dbReference type="PANTHER" id="PTHR30250:SF26">
    <property type="entry name" value="PSMA PROTEIN"/>
    <property type="match status" value="1"/>
</dbReference>
<evidence type="ECO:0000313" key="8">
    <source>
        <dbReference type="Proteomes" id="UP000246077"/>
    </source>
</evidence>
<feature type="transmembrane region" description="Helical" evidence="6">
    <location>
        <begin position="150"/>
        <end position="170"/>
    </location>
</feature>
<feature type="transmembrane region" description="Helical" evidence="6">
    <location>
        <begin position="431"/>
        <end position="455"/>
    </location>
</feature>
<evidence type="ECO:0000256" key="3">
    <source>
        <dbReference type="ARBA" id="ARBA00022692"/>
    </source>
</evidence>
<evidence type="ECO:0000256" key="1">
    <source>
        <dbReference type="ARBA" id="ARBA00004651"/>
    </source>
</evidence>
<dbReference type="Proteomes" id="UP000246077">
    <property type="component" value="Unassembled WGS sequence"/>
</dbReference>
<keyword evidence="2" id="KW-1003">Cell membrane</keyword>
<evidence type="ECO:0000256" key="6">
    <source>
        <dbReference type="SAM" id="Phobius"/>
    </source>
</evidence>
<comment type="caution">
    <text evidence="7">The sequence shown here is derived from an EMBL/GenBank/DDBJ whole genome shotgun (WGS) entry which is preliminary data.</text>
</comment>
<feature type="transmembrane region" description="Helical" evidence="6">
    <location>
        <begin position="340"/>
        <end position="360"/>
    </location>
</feature>
<evidence type="ECO:0000256" key="2">
    <source>
        <dbReference type="ARBA" id="ARBA00022475"/>
    </source>
</evidence>
<dbReference type="InterPro" id="IPR050833">
    <property type="entry name" value="Poly_Biosynth_Transport"/>
</dbReference>
<feature type="transmembrane region" description="Helical" evidence="6">
    <location>
        <begin position="122"/>
        <end position="144"/>
    </location>
</feature>
<evidence type="ECO:0000256" key="5">
    <source>
        <dbReference type="ARBA" id="ARBA00023136"/>
    </source>
</evidence>
<evidence type="ECO:0000256" key="4">
    <source>
        <dbReference type="ARBA" id="ARBA00022989"/>
    </source>
</evidence>
<gene>
    <name evidence="7" type="ORF">DKG75_05895</name>
</gene>
<organism evidence="7 8">
    <name type="scientific">Zavarzinia compransoris</name>
    <dbReference type="NCBI Taxonomy" id="1264899"/>
    <lineage>
        <taxon>Bacteria</taxon>
        <taxon>Pseudomonadati</taxon>
        <taxon>Pseudomonadota</taxon>
        <taxon>Alphaproteobacteria</taxon>
        <taxon>Rhodospirillales</taxon>
        <taxon>Zavarziniaceae</taxon>
        <taxon>Zavarzinia</taxon>
    </lineage>
</organism>
<keyword evidence="8" id="KW-1185">Reference proteome</keyword>
<feature type="transmembrane region" description="Helical" evidence="6">
    <location>
        <begin position="6"/>
        <end position="26"/>
    </location>
</feature>